<dbReference type="Gene3D" id="3.40.50.2020">
    <property type="match status" value="1"/>
</dbReference>
<dbReference type="AlphaFoldDB" id="A0A1I1KKU5"/>
<dbReference type="CDD" id="cd06223">
    <property type="entry name" value="PRTases_typeI"/>
    <property type="match status" value="1"/>
</dbReference>
<organism evidence="2 3">
    <name type="scientific">Pseudoalteromonas denitrificans DSM 6059</name>
    <dbReference type="NCBI Taxonomy" id="1123010"/>
    <lineage>
        <taxon>Bacteria</taxon>
        <taxon>Pseudomonadati</taxon>
        <taxon>Pseudomonadota</taxon>
        <taxon>Gammaproteobacteria</taxon>
        <taxon>Alteromonadales</taxon>
        <taxon>Pseudoalteromonadaceae</taxon>
        <taxon>Pseudoalteromonas</taxon>
    </lineage>
</organism>
<dbReference type="InterPro" id="IPR000836">
    <property type="entry name" value="PRTase_dom"/>
</dbReference>
<accession>A0A1I1KKU5</accession>
<evidence type="ECO:0000313" key="3">
    <source>
        <dbReference type="Proteomes" id="UP000198862"/>
    </source>
</evidence>
<evidence type="ECO:0000313" key="2">
    <source>
        <dbReference type="EMBL" id="SFC61409.1"/>
    </source>
</evidence>
<evidence type="ECO:0000259" key="1">
    <source>
        <dbReference type="Pfam" id="PF14681"/>
    </source>
</evidence>
<feature type="domain" description="Phosphoribosyltransferase" evidence="1">
    <location>
        <begin position="74"/>
        <end position="216"/>
    </location>
</feature>
<dbReference type="EMBL" id="FOLO01000013">
    <property type="protein sequence ID" value="SFC61409.1"/>
    <property type="molecule type" value="Genomic_DNA"/>
</dbReference>
<gene>
    <name evidence="2" type="ORF">SAMN02745724_02106</name>
</gene>
<keyword evidence="2" id="KW-0808">Transferase</keyword>
<dbReference type="RefSeq" id="WP_091983443.1">
    <property type="nucleotide sequence ID" value="NZ_FOLO01000013.1"/>
</dbReference>
<dbReference type="Pfam" id="PF14681">
    <property type="entry name" value="UPRTase"/>
    <property type="match status" value="1"/>
</dbReference>
<name>A0A1I1KKU5_9GAMM</name>
<protein>
    <submittedName>
        <fullName evidence="2">Uracil phosphoribosyltransferase</fullName>
    </submittedName>
</protein>
<dbReference type="GO" id="GO:0016757">
    <property type="term" value="F:glycosyltransferase activity"/>
    <property type="evidence" value="ECO:0007669"/>
    <property type="project" value="UniProtKB-KW"/>
</dbReference>
<dbReference type="OrthoDB" id="9781675at2"/>
<dbReference type="Proteomes" id="UP000198862">
    <property type="component" value="Unassembled WGS sequence"/>
</dbReference>
<dbReference type="SUPFAM" id="SSF53271">
    <property type="entry name" value="PRTase-like"/>
    <property type="match status" value="1"/>
</dbReference>
<keyword evidence="3" id="KW-1185">Reference proteome</keyword>
<keyword evidence="2" id="KW-0328">Glycosyltransferase</keyword>
<dbReference type="STRING" id="1123010.SAMN02745724_02106"/>
<dbReference type="NCBIfam" id="NF001097">
    <property type="entry name" value="PRK00129.1"/>
    <property type="match status" value="1"/>
</dbReference>
<reference evidence="2 3" key="1">
    <citation type="submission" date="2016-10" db="EMBL/GenBank/DDBJ databases">
        <authorList>
            <person name="de Groot N.N."/>
        </authorList>
    </citation>
    <scope>NUCLEOTIDE SEQUENCE [LARGE SCALE GENOMIC DNA]</scope>
    <source>
        <strain evidence="2 3">DSM 6059</strain>
    </source>
</reference>
<sequence length="216" mass="24625">MVFQDNASQAETDNNFVLPPNVTCFSRGKNAQISERHLYLQRLRNRDLSYQEFRQTANKLFELIADAMIPHLENHEVILTPIFRAGLSLLPVFMNRLENARLCSIGVKRNEETAMPEPYLFKVPPNVAQDAKFVILEPMIATAGTMCYSLGMMKKQGYNLNNIEIISIFCALEAVTKLQKEFPEIHIHTEVVDPILDDHKYIVPGCGDFGDRYFGT</sequence>
<dbReference type="InterPro" id="IPR029057">
    <property type="entry name" value="PRTase-like"/>
</dbReference>
<proteinExistence type="predicted"/>